<dbReference type="EMBL" id="MN740695">
    <property type="protein sequence ID" value="QHU08197.1"/>
    <property type="molecule type" value="Genomic_DNA"/>
</dbReference>
<proteinExistence type="predicted"/>
<dbReference type="AlphaFoldDB" id="A0A6C0JUW2"/>
<sequence length="125" mass="14561">MNHLPLDMTRWLSVQEKERLEYAEALVRSSKCLLDCSCFSLQLATKNVTADNEKLSKEGFIPSRFDNIVTKNNDQEFIRATKDHENRTAEYIAALELVTKTLYELTILIYNRQKDSHTDYDSPKE</sequence>
<organism evidence="1">
    <name type="scientific">viral metagenome</name>
    <dbReference type="NCBI Taxonomy" id="1070528"/>
    <lineage>
        <taxon>unclassified sequences</taxon>
        <taxon>metagenomes</taxon>
        <taxon>organismal metagenomes</taxon>
    </lineage>
</organism>
<reference evidence="1" key="1">
    <citation type="journal article" date="2020" name="Nature">
        <title>Giant virus diversity and host interactions through global metagenomics.</title>
        <authorList>
            <person name="Schulz F."/>
            <person name="Roux S."/>
            <person name="Paez-Espino D."/>
            <person name="Jungbluth S."/>
            <person name="Walsh D.A."/>
            <person name="Denef V.J."/>
            <person name="McMahon K.D."/>
            <person name="Konstantinidis K.T."/>
            <person name="Eloe-Fadrosh E.A."/>
            <person name="Kyrpides N.C."/>
            <person name="Woyke T."/>
        </authorList>
    </citation>
    <scope>NUCLEOTIDE SEQUENCE</scope>
    <source>
        <strain evidence="1">GVMAG-S-1062768-28</strain>
    </source>
</reference>
<evidence type="ECO:0000313" key="1">
    <source>
        <dbReference type="EMBL" id="QHU08197.1"/>
    </source>
</evidence>
<protein>
    <submittedName>
        <fullName evidence="1">Uncharacterized protein</fullName>
    </submittedName>
</protein>
<accession>A0A6C0JUW2</accession>
<name>A0A6C0JUW2_9ZZZZ</name>